<organism evidence="1 2">
    <name type="scientific">Plectosphaerella plurivora</name>
    <dbReference type="NCBI Taxonomy" id="936078"/>
    <lineage>
        <taxon>Eukaryota</taxon>
        <taxon>Fungi</taxon>
        <taxon>Dikarya</taxon>
        <taxon>Ascomycota</taxon>
        <taxon>Pezizomycotina</taxon>
        <taxon>Sordariomycetes</taxon>
        <taxon>Hypocreomycetidae</taxon>
        <taxon>Glomerellales</taxon>
        <taxon>Plectosphaerellaceae</taxon>
        <taxon>Plectosphaerella</taxon>
    </lineage>
</organism>
<gene>
    <name evidence="1" type="ORF">F5X68DRAFT_145904</name>
</gene>
<dbReference type="Proteomes" id="UP000770015">
    <property type="component" value="Unassembled WGS sequence"/>
</dbReference>
<evidence type="ECO:0000313" key="1">
    <source>
        <dbReference type="EMBL" id="KAH6658768.1"/>
    </source>
</evidence>
<keyword evidence="2" id="KW-1185">Reference proteome</keyword>
<comment type="caution">
    <text evidence="1">The sequence shown here is derived from an EMBL/GenBank/DDBJ whole genome shotgun (WGS) entry which is preliminary data.</text>
</comment>
<reference evidence="1" key="1">
    <citation type="journal article" date="2021" name="Nat. Commun.">
        <title>Genetic determinants of endophytism in the Arabidopsis root mycobiome.</title>
        <authorList>
            <person name="Mesny F."/>
            <person name="Miyauchi S."/>
            <person name="Thiergart T."/>
            <person name="Pickel B."/>
            <person name="Atanasova L."/>
            <person name="Karlsson M."/>
            <person name="Huettel B."/>
            <person name="Barry K.W."/>
            <person name="Haridas S."/>
            <person name="Chen C."/>
            <person name="Bauer D."/>
            <person name="Andreopoulos W."/>
            <person name="Pangilinan J."/>
            <person name="LaButti K."/>
            <person name="Riley R."/>
            <person name="Lipzen A."/>
            <person name="Clum A."/>
            <person name="Drula E."/>
            <person name="Henrissat B."/>
            <person name="Kohler A."/>
            <person name="Grigoriev I.V."/>
            <person name="Martin F.M."/>
            <person name="Hacquard S."/>
        </authorList>
    </citation>
    <scope>NUCLEOTIDE SEQUENCE</scope>
    <source>
        <strain evidence="1">MPI-SDFR-AT-0117</strain>
    </source>
</reference>
<dbReference type="AlphaFoldDB" id="A0A9P8UUV3"/>
<feature type="non-terminal residue" evidence="1">
    <location>
        <position position="1"/>
    </location>
</feature>
<dbReference type="EMBL" id="JAGSXJ010000063">
    <property type="protein sequence ID" value="KAH6658768.1"/>
    <property type="molecule type" value="Genomic_DNA"/>
</dbReference>
<proteinExistence type="predicted"/>
<accession>A0A9P8UUV3</accession>
<name>A0A9P8UUV3_9PEZI</name>
<protein>
    <submittedName>
        <fullName evidence="1">Uncharacterized protein</fullName>
    </submittedName>
</protein>
<evidence type="ECO:0000313" key="2">
    <source>
        <dbReference type="Proteomes" id="UP000770015"/>
    </source>
</evidence>
<sequence length="66" mass="7755">DTLSIAVSDLRALPKRLIESARTLYRELIYRLYPDIDLYRLKDSFTNISDGFLFVINPVNKLSEEY</sequence>